<protein>
    <submittedName>
        <fullName evidence="2 3">Uncharacterized protein</fullName>
    </submittedName>
</protein>
<organism evidence="2">
    <name type="scientific">Physcomitrium patens</name>
    <name type="common">Spreading-leaved earth moss</name>
    <name type="synonym">Physcomitrella patens</name>
    <dbReference type="NCBI Taxonomy" id="3218"/>
    <lineage>
        <taxon>Eukaryota</taxon>
        <taxon>Viridiplantae</taxon>
        <taxon>Streptophyta</taxon>
        <taxon>Embryophyta</taxon>
        <taxon>Bryophyta</taxon>
        <taxon>Bryophytina</taxon>
        <taxon>Bryopsida</taxon>
        <taxon>Funariidae</taxon>
        <taxon>Funariales</taxon>
        <taxon>Funariaceae</taxon>
        <taxon>Physcomitrium</taxon>
    </lineage>
</organism>
<name>A0A2K1JY09_PHYPA</name>
<reference evidence="2 4" key="2">
    <citation type="journal article" date="2018" name="Plant J.">
        <title>The Physcomitrella patens chromosome-scale assembly reveals moss genome structure and evolution.</title>
        <authorList>
            <person name="Lang D."/>
            <person name="Ullrich K.K."/>
            <person name="Murat F."/>
            <person name="Fuchs J."/>
            <person name="Jenkins J."/>
            <person name="Haas F.B."/>
            <person name="Piednoel M."/>
            <person name="Gundlach H."/>
            <person name="Van Bel M."/>
            <person name="Meyberg R."/>
            <person name="Vives C."/>
            <person name="Morata J."/>
            <person name="Symeonidi A."/>
            <person name="Hiss M."/>
            <person name="Muchero W."/>
            <person name="Kamisugi Y."/>
            <person name="Saleh O."/>
            <person name="Blanc G."/>
            <person name="Decker E.L."/>
            <person name="van Gessel N."/>
            <person name="Grimwood J."/>
            <person name="Hayes R.D."/>
            <person name="Graham S.W."/>
            <person name="Gunter L.E."/>
            <person name="McDaniel S.F."/>
            <person name="Hoernstein S.N.W."/>
            <person name="Larsson A."/>
            <person name="Li F.W."/>
            <person name="Perroud P.F."/>
            <person name="Phillips J."/>
            <person name="Ranjan P."/>
            <person name="Rokshar D.S."/>
            <person name="Rothfels C.J."/>
            <person name="Schneider L."/>
            <person name="Shu S."/>
            <person name="Stevenson D.W."/>
            <person name="Thummler F."/>
            <person name="Tillich M."/>
            <person name="Villarreal Aguilar J.C."/>
            <person name="Widiez T."/>
            <person name="Wong G.K."/>
            <person name="Wymore A."/>
            <person name="Zhang Y."/>
            <person name="Zimmer A.D."/>
            <person name="Quatrano R.S."/>
            <person name="Mayer K.F.X."/>
            <person name="Goodstein D."/>
            <person name="Casacuberta J.M."/>
            <person name="Vandepoele K."/>
            <person name="Reski R."/>
            <person name="Cuming A.C."/>
            <person name="Tuskan G.A."/>
            <person name="Maumus F."/>
            <person name="Salse J."/>
            <person name="Schmutz J."/>
            <person name="Rensing S.A."/>
        </authorList>
    </citation>
    <scope>NUCLEOTIDE SEQUENCE [LARGE SCALE GENOMIC DNA]</scope>
    <source>
        <strain evidence="3 4">cv. Gransden 2004</strain>
    </source>
</reference>
<gene>
    <name evidence="2" type="ORF">PHYPA_013518</name>
</gene>
<dbReference type="Proteomes" id="UP000006727">
    <property type="component" value="Chromosome 10"/>
</dbReference>
<proteinExistence type="predicted"/>
<keyword evidence="4" id="KW-1185">Reference proteome</keyword>
<accession>A0A2K1JY09</accession>
<sequence length="105" mass="11331">MVCFSAQQHAPRLRSKASASGVSRASFRASERGGVSDTFPSSLRSRYDGLVGHFVGRTISSLANNGNKYRIVGVAILHSVTTVKTTSVAFKVARMRRKHIPGLRG</sequence>
<dbReference type="InParanoid" id="A0A2K1JY09"/>
<evidence type="ECO:0000313" key="2">
    <source>
        <dbReference type="EMBL" id="PNR46399.1"/>
    </source>
</evidence>
<reference evidence="2 4" key="1">
    <citation type="journal article" date="2008" name="Science">
        <title>The Physcomitrella genome reveals evolutionary insights into the conquest of land by plants.</title>
        <authorList>
            <person name="Rensing S."/>
            <person name="Lang D."/>
            <person name="Zimmer A."/>
            <person name="Terry A."/>
            <person name="Salamov A."/>
            <person name="Shapiro H."/>
            <person name="Nishiyama T."/>
            <person name="Perroud P.-F."/>
            <person name="Lindquist E."/>
            <person name="Kamisugi Y."/>
            <person name="Tanahashi T."/>
            <person name="Sakakibara K."/>
            <person name="Fujita T."/>
            <person name="Oishi K."/>
            <person name="Shin-I T."/>
            <person name="Kuroki Y."/>
            <person name="Toyoda A."/>
            <person name="Suzuki Y."/>
            <person name="Hashimoto A."/>
            <person name="Yamaguchi K."/>
            <person name="Sugano A."/>
            <person name="Kohara Y."/>
            <person name="Fujiyama A."/>
            <person name="Anterola A."/>
            <person name="Aoki S."/>
            <person name="Ashton N."/>
            <person name="Barbazuk W.B."/>
            <person name="Barker E."/>
            <person name="Bennetzen J."/>
            <person name="Bezanilla M."/>
            <person name="Blankenship R."/>
            <person name="Cho S.H."/>
            <person name="Dutcher S."/>
            <person name="Estelle M."/>
            <person name="Fawcett J.A."/>
            <person name="Gundlach H."/>
            <person name="Hanada K."/>
            <person name="Heyl A."/>
            <person name="Hicks K.A."/>
            <person name="Hugh J."/>
            <person name="Lohr M."/>
            <person name="Mayer K."/>
            <person name="Melkozernov A."/>
            <person name="Murata T."/>
            <person name="Nelson D."/>
            <person name="Pils B."/>
            <person name="Prigge M."/>
            <person name="Reiss B."/>
            <person name="Renner T."/>
            <person name="Rombauts S."/>
            <person name="Rushton P."/>
            <person name="Sanderfoot A."/>
            <person name="Schween G."/>
            <person name="Shiu S.-H."/>
            <person name="Stueber K."/>
            <person name="Theodoulou F.L."/>
            <person name="Tu H."/>
            <person name="Van de Peer Y."/>
            <person name="Verrier P.J."/>
            <person name="Waters E."/>
            <person name="Wood A."/>
            <person name="Yang L."/>
            <person name="Cove D."/>
            <person name="Cuming A."/>
            <person name="Hasebe M."/>
            <person name="Lucas S."/>
            <person name="Mishler D.B."/>
            <person name="Reski R."/>
            <person name="Grigoriev I."/>
            <person name="Quatrano R.S."/>
            <person name="Boore J.L."/>
        </authorList>
    </citation>
    <scope>NUCLEOTIDE SEQUENCE [LARGE SCALE GENOMIC DNA]</scope>
    <source>
        <strain evidence="3 4">cv. Gransden 2004</strain>
    </source>
</reference>
<evidence type="ECO:0000313" key="3">
    <source>
        <dbReference type="EnsemblPlants" id="Pp3c10_6753V3.1"/>
    </source>
</evidence>
<dbReference type="AlphaFoldDB" id="A0A2K1JY09"/>
<evidence type="ECO:0000256" key="1">
    <source>
        <dbReference type="SAM" id="MobiDB-lite"/>
    </source>
</evidence>
<dbReference type="EMBL" id="ABEU02000010">
    <property type="protein sequence ID" value="PNR46399.1"/>
    <property type="molecule type" value="Genomic_DNA"/>
</dbReference>
<feature type="region of interest" description="Disordered" evidence="1">
    <location>
        <begin position="15"/>
        <end position="37"/>
    </location>
</feature>
<dbReference type="Gramene" id="Pp3c10_6753V3.1">
    <property type="protein sequence ID" value="Pp3c10_6753V3.1"/>
    <property type="gene ID" value="Pp3c10_6753"/>
</dbReference>
<reference evidence="3" key="3">
    <citation type="submission" date="2020-12" db="UniProtKB">
        <authorList>
            <consortium name="EnsemblPlants"/>
        </authorList>
    </citation>
    <scope>IDENTIFICATION</scope>
</reference>
<dbReference type="EnsemblPlants" id="Pp3c10_6753V3.1">
    <property type="protein sequence ID" value="Pp3c10_6753V3.1"/>
    <property type="gene ID" value="Pp3c10_6753"/>
</dbReference>
<evidence type="ECO:0000313" key="4">
    <source>
        <dbReference type="Proteomes" id="UP000006727"/>
    </source>
</evidence>